<protein>
    <recommendedName>
        <fullName evidence="7">2-dehydropantoate 2-reductase</fullName>
    </recommendedName>
</protein>
<dbReference type="EMBL" id="UINC01219955">
    <property type="protein sequence ID" value="SVE47661.1"/>
    <property type="molecule type" value="Genomic_DNA"/>
</dbReference>
<dbReference type="NCBIfam" id="TIGR00745">
    <property type="entry name" value="apbA_panE"/>
    <property type="match status" value="1"/>
</dbReference>
<sequence length="234" mass="25078">SKTSGNFISRATALAKPEEGYVADIVLYCVKAYHNDSACDVIAPAVGPETTVLTLQNGIGSGDFLSNRFGEERVLLGAAYIEASRGTPGITEEHGGSCRIALGEKHGMISQRTKTVSELLKSSNIDHEISGDIMSALWKKLVFITALSGMTCLARARFEQVLDNPQTYKLAIQVMSETKAVADAEGIGLPANIVETTMDDFMSHKSELVSSMHQDLLSGRPLEVNVINGAVSQM</sequence>
<feature type="non-terminal residue" evidence="6">
    <location>
        <position position="234"/>
    </location>
</feature>
<name>A0A383DT33_9ZZZZ</name>
<dbReference type="GO" id="GO:0015940">
    <property type="term" value="P:pantothenate biosynthetic process"/>
    <property type="evidence" value="ECO:0007669"/>
    <property type="project" value="InterPro"/>
</dbReference>
<dbReference type="InterPro" id="IPR013328">
    <property type="entry name" value="6PGD_dom2"/>
</dbReference>
<comment type="similarity">
    <text evidence="1">Belongs to the ketopantoate reductase family.</text>
</comment>
<dbReference type="AlphaFoldDB" id="A0A383DT33"/>
<evidence type="ECO:0000256" key="3">
    <source>
        <dbReference type="ARBA" id="ARBA00023002"/>
    </source>
</evidence>
<evidence type="ECO:0008006" key="7">
    <source>
        <dbReference type="Google" id="ProtNLM"/>
    </source>
</evidence>
<dbReference type="SUPFAM" id="SSF48179">
    <property type="entry name" value="6-phosphogluconate dehydrogenase C-terminal domain-like"/>
    <property type="match status" value="1"/>
</dbReference>
<dbReference type="Gene3D" id="1.10.1040.10">
    <property type="entry name" value="N-(1-d-carboxylethyl)-l-norvaline Dehydrogenase, domain 2"/>
    <property type="match status" value="1"/>
</dbReference>
<dbReference type="InterPro" id="IPR003710">
    <property type="entry name" value="ApbA"/>
</dbReference>
<keyword evidence="3" id="KW-0560">Oxidoreductase</keyword>
<dbReference type="InterPro" id="IPR013332">
    <property type="entry name" value="KPR_N"/>
</dbReference>
<evidence type="ECO:0000259" key="4">
    <source>
        <dbReference type="Pfam" id="PF02558"/>
    </source>
</evidence>
<dbReference type="SUPFAM" id="SSF51735">
    <property type="entry name" value="NAD(P)-binding Rossmann-fold domains"/>
    <property type="match status" value="1"/>
</dbReference>
<dbReference type="InterPro" id="IPR036291">
    <property type="entry name" value="NAD(P)-bd_dom_sf"/>
</dbReference>
<gene>
    <name evidence="6" type="ORF">METZ01_LOCUS500515</name>
</gene>
<dbReference type="InterPro" id="IPR013752">
    <property type="entry name" value="KPA_reductase"/>
</dbReference>
<dbReference type="Gene3D" id="3.40.50.720">
    <property type="entry name" value="NAD(P)-binding Rossmann-like Domain"/>
    <property type="match status" value="1"/>
</dbReference>
<evidence type="ECO:0000313" key="6">
    <source>
        <dbReference type="EMBL" id="SVE47661.1"/>
    </source>
</evidence>
<reference evidence="6" key="1">
    <citation type="submission" date="2018-05" db="EMBL/GenBank/DDBJ databases">
        <authorList>
            <person name="Lanie J.A."/>
            <person name="Ng W.-L."/>
            <person name="Kazmierczak K.M."/>
            <person name="Andrzejewski T.M."/>
            <person name="Davidsen T.M."/>
            <person name="Wayne K.J."/>
            <person name="Tettelin H."/>
            <person name="Glass J.I."/>
            <person name="Rusch D."/>
            <person name="Podicherti R."/>
            <person name="Tsui H.-C.T."/>
            <person name="Winkler M.E."/>
        </authorList>
    </citation>
    <scope>NUCLEOTIDE SEQUENCE</scope>
</reference>
<dbReference type="InterPro" id="IPR008927">
    <property type="entry name" value="6-PGluconate_DH-like_C_sf"/>
</dbReference>
<dbReference type="Pfam" id="PF02558">
    <property type="entry name" value="ApbA"/>
    <property type="match status" value="1"/>
</dbReference>
<feature type="domain" description="Ketopantoate reductase N-terminal" evidence="4">
    <location>
        <begin position="11"/>
        <end position="104"/>
    </location>
</feature>
<accession>A0A383DT33</accession>
<proteinExistence type="inferred from homology"/>
<dbReference type="InterPro" id="IPR051402">
    <property type="entry name" value="KPR-Related"/>
</dbReference>
<evidence type="ECO:0000256" key="2">
    <source>
        <dbReference type="ARBA" id="ARBA00022857"/>
    </source>
</evidence>
<evidence type="ECO:0000259" key="5">
    <source>
        <dbReference type="Pfam" id="PF08546"/>
    </source>
</evidence>
<dbReference type="PANTHER" id="PTHR21708:SF26">
    <property type="entry name" value="2-DEHYDROPANTOATE 2-REDUCTASE"/>
    <property type="match status" value="1"/>
</dbReference>
<dbReference type="GO" id="GO:0008677">
    <property type="term" value="F:2-dehydropantoate 2-reductase activity"/>
    <property type="evidence" value="ECO:0007669"/>
    <property type="project" value="InterPro"/>
</dbReference>
<organism evidence="6">
    <name type="scientific">marine metagenome</name>
    <dbReference type="NCBI Taxonomy" id="408172"/>
    <lineage>
        <taxon>unclassified sequences</taxon>
        <taxon>metagenomes</taxon>
        <taxon>ecological metagenomes</taxon>
    </lineage>
</organism>
<feature type="domain" description="Ketopantoate reductase C-terminal" evidence="5">
    <location>
        <begin position="132"/>
        <end position="233"/>
    </location>
</feature>
<dbReference type="Pfam" id="PF08546">
    <property type="entry name" value="ApbA_C"/>
    <property type="match status" value="1"/>
</dbReference>
<dbReference type="GO" id="GO:0005737">
    <property type="term" value="C:cytoplasm"/>
    <property type="evidence" value="ECO:0007669"/>
    <property type="project" value="TreeGrafter"/>
</dbReference>
<dbReference type="PANTHER" id="PTHR21708">
    <property type="entry name" value="PROBABLE 2-DEHYDROPANTOATE 2-REDUCTASE"/>
    <property type="match status" value="1"/>
</dbReference>
<feature type="non-terminal residue" evidence="6">
    <location>
        <position position="1"/>
    </location>
</feature>
<keyword evidence="2" id="KW-0521">NADP</keyword>
<evidence type="ECO:0000256" key="1">
    <source>
        <dbReference type="ARBA" id="ARBA00007870"/>
    </source>
</evidence>